<accession>A0A0D2BAG5</accession>
<sequence length="165" mass="19184">MSELNPESQRTKPITITLSKSSDWDNWFLAIKVYAKQQGIWEYVDPEVLDPPVLKYPSIPDIYDANSGAVPSGTLDERQKLSIRFVERQWEHDCKKYEEKTKAIKALGSQIIGSLLIDLMQFLEGDHSPHVILLRLKRRFAPVERSRELDILTRWKNISKTPKTY</sequence>
<protein>
    <recommendedName>
        <fullName evidence="3">DUF4219 domain-containing protein</fullName>
    </recommendedName>
</protein>
<dbReference type="AlphaFoldDB" id="A0A0D2BAG5"/>
<reference evidence="1 2" key="1">
    <citation type="submission" date="2015-01" db="EMBL/GenBank/DDBJ databases">
        <title>The Genome Sequence of Exophiala spinifera CBS89968.</title>
        <authorList>
            <consortium name="The Broad Institute Genomics Platform"/>
            <person name="Cuomo C."/>
            <person name="de Hoog S."/>
            <person name="Gorbushina A."/>
            <person name="Stielow B."/>
            <person name="Teixiera M."/>
            <person name="Abouelleil A."/>
            <person name="Chapman S.B."/>
            <person name="Priest M."/>
            <person name="Young S.K."/>
            <person name="Wortman J."/>
            <person name="Nusbaum C."/>
            <person name="Birren B."/>
        </authorList>
    </citation>
    <scope>NUCLEOTIDE SEQUENCE [LARGE SCALE GENOMIC DNA]</scope>
    <source>
        <strain evidence="1 2">CBS 89968</strain>
    </source>
</reference>
<keyword evidence="2" id="KW-1185">Reference proteome</keyword>
<dbReference type="STRING" id="91928.A0A0D2BAG5"/>
<proteinExistence type="predicted"/>
<evidence type="ECO:0008006" key="3">
    <source>
        <dbReference type="Google" id="ProtNLM"/>
    </source>
</evidence>
<dbReference type="Proteomes" id="UP000053328">
    <property type="component" value="Unassembled WGS sequence"/>
</dbReference>
<dbReference type="RefSeq" id="XP_016235771.1">
    <property type="nucleotide sequence ID" value="XM_016379944.1"/>
</dbReference>
<dbReference type="GeneID" id="27332686"/>
<gene>
    <name evidence="1" type="ORF">PV08_05603</name>
</gene>
<dbReference type="OrthoDB" id="2663223at2759"/>
<dbReference type="VEuPathDB" id="FungiDB:PV08_05603"/>
<evidence type="ECO:0000313" key="2">
    <source>
        <dbReference type="Proteomes" id="UP000053328"/>
    </source>
</evidence>
<organism evidence="1 2">
    <name type="scientific">Exophiala spinifera</name>
    <dbReference type="NCBI Taxonomy" id="91928"/>
    <lineage>
        <taxon>Eukaryota</taxon>
        <taxon>Fungi</taxon>
        <taxon>Dikarya</taxon>
        <taxon>Ascomycota</taxon>
        <taxon>Pezizomycotina</taxon>
        <taxon>Eurotiomycetes</taxon>
        <taxon>Chaetothyriomycetidae</taxon>
        <taxon>Chaetothyriales</taxon>
        <taxon>Herpotrichiellaceae</taxon>
        <taxon>Exophiala</taxon>
    </lineage>
</organism>
<name>A0A0D2BAG5_9EURO</name>
<evidence type="ECO:0000313" key="1">
    <source>
        <dbReference type="EMBL" id="KIW15555.1"/>
    </source>
</evidence>
<dbReference type="HOGENOM" id="CLU_124026_0_0_1"/>
<dbReference type="EMBL" id="KN847495">
    <property type="protein sequence ID" value="KIW15555.1"/>
    <property type="molecule type" value="Genomic_DNA"/>
</dbReference>